<dbReference type="AlphaFoldDB" id="A0A6M3IY06"/>
<accession>A0A6M3IY06</accession>
<evidence type="ECO:0000313" key="1">
    <source>
        <dbReference type="EMBL" id="QJA62559.1"/>
    </source>
</evidence>
<protein>
    <submittedName>
        <fullName evidence="1">Uncharacterized protein</fullName>
    </submittedName>
</protein>
<dbReference type="EMBL" id="MT141474">
    <property type="protein sequence ID" value="QJA62559.1"/>
    <property type="molecule type" value="Genomic_DNA"/>
</dbReference>
<sequence length="103" mass="10801">MNGARATTSGVDVVLNAAAAALLPPYTRHVLVVAGEAGWVRLLRCAQNALGAVAVRRSKSGTAFVDASLYIADIVQHMRDTSDFAVTQLPNGVEITLDEDHAA</sequence>
<name>A0A6M3IY06_9ZZZZ</name>
<organism evidence="1">
    <name type="scientific">viral metagenome</name>
    <dbReference type="NCBI Taxonomy" id="1070528"/>
    <lineage>
        <taxon>unclassified sequences</taxon>
        <taxon>metagenomes</taxon>
        <taxon>organismal metagenomes</taxon>
    </lineage>
</organism>
<gene>
    <name evidence="1" type="ORF">MM415B00764_0025</name>
</gene>
<proteinExistence type="predicted"/>
<reference evidence="1" key="1">
    <citation type="submission" date="2020-03" db="EMBL/GenBank/DDBJ databases">
        <title>The deep terrestrial virosphere.</title>
        <authorList>
            <person name="Holmfeldt K."/>
            <person name="Nilsson E."/>
            <person name="Simone D."/>
            <person name="Lopez-Fernandez M."/>
            <person name="Wu X."/>
            <person name="de Brujin I."/>
            <person name="Lundin D."/>
            <person name="Andersson A."/>
            <person name="Bertilsson S."/>
            <person name="Dopson M."/>
        </authorList>
    </citation>
    <scope>NUCLEOTIDE SEQUENCE</scope>
    <source>
        <strain evidence="1">MM415B00764</strain>
    </source>
</reference>